<evidence type="ECO:0000256" key="1">
    <source>
        <dbReference type="SAM" id="MobiDB-lite"/>
    </source>
</evidence>
<name>A0A3B0ZAV3_9ZZZZ</name>
<protein>
    <submittedName>
        <fullName evidence="3">Uncharacterized protein</fullName>
    </submittedName>
</protein>
<sequence>SSITDTDGDTFRSNDIAYKDFSESYDDSDGDGIPDYLDPNNIIFRSPFGKNLPLNALQQLRGQYQSYVMRTDPGLALRLGDIAFAAGSDSARVSVADIANFGDGEGGGVLNAQDILPNSGGYFDFEITNLPIAGSSARVVIPQFEPLPSGARYRKYDPMEGWKNFRENDNNALSSAPGLPGRCPAPGDAAYTPGLTVGDLCVQLIIEDGGPNDTDGIVNHVIEDPGQIGVVESLPVGIVEPPLDTTVNHESQATNSSSESQAANSSGGGIINLAIILGLLLLVWINLRRTRRHADDDTG</sequence>
<keyword evidence="2" id="KW-1133">Transmembrane helix</keyword>
<keyword evidence="2" id="KW-0472">Membrane</keyword>
<gene>
    <name evidence="3" type="ORF">MNBD_GAMMA16-653</name>
</gene>
<feature type="compositionally biased region" description="Low complexity" evidence="1">
    <location>
        <begin position="250"/>
        <end position="263"/>
    </location>
</feature>
<evidence type="ECO:0000313" key="3">
    <source>
        <dbReference type="EMBL" id="VAW84662.1"/>
    </source>
</evidence>
<keyword evidence="2" id="KW-0812">Transmembrane</keyword>
<feature type="transmembrane region" description="Helical" evidence="2">
    <location>
        <begin position="267"/>
        <end position="287"/>
    </location>
</feature>
<feature type="region of interest" description="Disordered" evidence="1">
    <location>
        <begin position="241"/>
        <end position="263"/>
    </location>
</feature>
<organism evidence="3">
    <name type="scientific">hydrothermal vent metagenome</name>
    <dbReference type="NCBI Taxonomy" id="652676"/>
    <lineage>
        <taxon>unclassified sequences</taxon>
        <taxon>metagenomes</taxon>
        <taxon>ecological metagenomes</taxon>
    </lineage>
</organism>
<feature type="non-terminal residue" evidence="3">
    <location>
        <position position="1"/>
    </location>
</feature>
<dbReference type="EMBL" id="UOFO01000049">
    <property type="protein sequence ID" value="VAW84662.1"/>
    <property type="molecule type" value="Genomic_DNA"/>
</dbReference>
<accession>A0A3B0ZAV3</accession>
<proteinExistence type="predicted"/>
<reference evidence="3" key="1">
    <citation type="submission" date="2018-06" db="EMBL/GenBank/DDBJ databases">
        <authorList>
            <person name="Zhirakovskaya E."/>
        </authorList>
    </citation>
    <scope>NUCLEOTIDE SEQUENCE</scope>
</reference>
<evidence type="ECO:0000256" key="2">
    <source>
        <dbReference type="SAM" id="Phobius"/>
    </source>
</evidence>
<dbReference type="AlphaFoldDB" id="A0A3B0ZAV3"/>